<comment type="caution">
    <text evidence="4">The sequence shown here is derived from an EMBL/GenBank/DDBJ whole genome shotgun (WGS) entry which is preliminary data.</text>
</comment>
<keyword evidence="4" id="KW-0675">Receptor</keyword>
<dbReference type="Gene3D" id="2.40.170.20">
    <property type="entry name" value="TonB-dependent receptor, beta-barrel domain"/>
    <property type="match status" value="1"/>
</dbReference>
<evidence type="ECO:0000256" key="2">
    <source>
        <dbReference type="ARBA" id="ARBA00023136"/>
    </source>
</evidence>
<gene>
    <name evidence="4" type="ORF">LEA_17638</name>
</gene>
<dbReference type="GO" id="GO:0009279">
    <property type="term" value="C:cell outer membrane"/>
    <property type="evidence" value="ECO:0007669"/>
    <property type="project" value="UniProtKB-SubCell"/>
</dbReference>
<dbReference type="EMBL" id="AJWY01012077">
    <property type="protein sequence ID" value="EKC50969.1"/>
    <property type="molecule type" value="Genomic_DNA"/>
</dbReference>
<feature type="non-terminal residue" evidence="4">
    <location>
        <position position="1"/>
    </location>
</feature>
<dbReference type="SUPFAM" id="SSF56935">
    <property type="entry name" value="Porins"/>
    <property type="match status" value="1"/>
</dbReference>
<keyword evidence="3" id="KW-0998">Cell outer membrane</keyword>
<evidence type="ECO:0000313" key="4">
    <source>
        <dbReference type="EMBL" id="EKC50969.1"/>
    </source>
</evidence>
<dbReference type="InterPro" id="IPR036942">
    <property type="entry name" value="Beta-barrel_TonB_sf"/>
</dbReference>
<proteinExistence type="predicted"/>
<reference evidence="4" key="1">
    <citation type="journal article" date="2013" name="Environ. Microbiol.">
        <title>Microbiota from the distal guts of lean and obese adolescents exhibit partial functional redundancy besides clear differences in community structure.</title>
        <authorList>
            <person name="Ferrer M."/>
            <person name="Ruiz A."/>
            <person name="Lanza F."/>
            <person name="Haange S.B."/>
            <person name="Oberbach A."/>
            <person name="Till H."/>
            <person name="Bargiela R."/>
            <person name="Campoy C."/>
            <person name="Segura M.T."/>
            <person name="Richter M."/>
            <person name="von Bergen M."/>
            <person name="Seifert J."/>
            <person name="Suarez A."/>
        </authorList>
    </citation>
    <scope>NUCLEOTIDE SEQUENCE</scope>
</reference>
<accession>K1S658</accession>
<name>K1S658_9ZZZZ</name>
<organism evidence="4">
    <name type="scientific">human gut metagenome</name>
    <dbReference type="NCBI Taxonomy" id="408170"/>
    <lineage>
        <taxon>unclassified sequences</taxon>
        <taxon>metagenomes</taxon>
        <taxon>organismal metagenomes</taxon>
    </lineage>
</organism>
<sequence>SYQHVVNHTDRSSRYYGNQVAYIPLHSGSIALGWENPWVNVSLHGQGMSKRWANNEHYDGTEVDGYWDMGLTLYRQLDGLTLLGKSLRGVKVRMDVKNLLSEQYELVGHYPMPRRSWMLSIGYNF</sequence>
<protein>
    <submittedName>
        <fullName evidence="4">Outer membrane vitamin B12 receptor protein</fullName>
    </submittedName>
</protein>
<evidence type="ECO:0000256" key="3">
    <source>
        <dbReference type="ARBA" id="ARBA00023237"/>
    </source>
</evidence>
<comment type="subcellular location">
    <subcellularLocation>
        <location evidence="1">Cell outer membrane</location>
    </subcellularLocation>
</comment>
<dbReference type="AlphaFoldDB" id="K1S658"/>
<evidence type="ECO:0000256" key="1">
    <source>
        <dbReference type="ARBA" id="ARBA00004442"/>
    </source>
</evidence>
<keyword evidence="2" id="KW-0472">Membrane</keyword>